<sequence length="176" mass="20753">MKIECILQSIPEAKPGFIVILLYVVFIYGLFWGIDQCLGYLFYGITNEIIIKILNKILWIGCMFLNYKVVKHFLYLVRKQRERPVIYPVLNISREGMNYYPENKEIEWVDISEIQIIDSVLSVTVDVNPNKDFKLNLSTTDLQKQMTQDRFEKLLKYHYKKEVYIYNTPPSCGCGC</sequence>
<evidence type="ECO:0000313" key="5">
    <source>
        <dbReference type="Proteomes" id="UP000251670"/>
    </source>
</evidence>
<dbReference type="Proteomes" id="UP000199426">
    <property type="component" value="Unassembled WGS sequence"/>
</dbReference>
<keyword evidence="1" id="KW-0472">Membrane</keyword>
<gene>
    <name evidence="3" type="ORF">NCTC13492_02872</name>
    <name evidence="2" type="ORF">SAMN05421542_3311</name>
</gene>
<reference evidence="3 5" key="2">
    <citation type="submission" date="2018-06" db="EMBL/GenBank/DDBJ databases">
        <authorList>
            <consortium name="Pathogen Informatics"/>
            <person name="Doyle S."/>
        </authorList>
    </citation>
    <scope>NUCLEOTIDE SEQUENCE [LARGE SCALE GENOMIC DNA]</scope>
    <source>
        <strain evidence="3 5">NCTC13492</strain>
    </source>
</reference>
<evidence type="ECO:0000313" key="2">
    <source>
        <dbReference type="EMBL" id="SDJ36288.1"/>
    </source>
</evidence>
<name>A0A2X2WYC0_CHRJE</name>
<keyword evidence="4" id="KW-1185">Reference proteome</keyword>
<protein>
    <submittedName>
        <fullName evidence="3">Uncharacterized protein</fullName>
    </submittedName>
</protein>
<dbReference type="Proteomes" id="UP000251670">
    <property type="component" value="Unassembled WGS sequence"/>
</dbReference>
<feature type="transmembrane region" description="Helical" evidence="1">
    <location>
        <begin position="20"/>
        <end position="43"/>
    </location>
</feature>
<dbReference type="STRING" id="445960.SAMN05421542_3311"/>
<accession>A0A2X2WYC0</accession>
<evidence type="ECO:0000256" key="1">
    <source>
        <dbReference type="SAM" id="Phobius"/>
    </source>
</evidence>
<feature type="transmembrane region" description="Helical" evidence="1">
    <location>
        <begin position="49"/>
        <end position="70"/>
    </location>
</feature>
<organism evidence="3 5">
    <name type="scientific">Chryseobacterium jejuense</name>
    <dbReference type="NCBI Taxonomy" id="445960"/>
    <lineage>
        <taxon>Bacteria</taxon>
        <taxon>Pseudomonadati</taxon>
        <taxon>Bacteroidota</taxon>
        <taxon>Flavobacteriia</taxon>
        <taxon>Flavobacteriales</taxon>
        <taxon>Weeksellaceae</taxon>
        <taxon>Chryseobacterium group</taxon>
        <taxon>Chryseobacterium</taxon>
    </lineage>
</organism>
<keyword evidence="1" id="KW-0812">Transmembrane</keyword>
<evidence type="ECO:0000313" key="4">
    <source>
        <dbReference type="Proteomes" id="UP000199426"/>
    </source>
</evidence>
<dbReference type="RefSeq" id="WP_089737549.1">
    <property type="nucleotide sequence ID" value="NZ_FNEG01000005.1"/>
</dbReference>
<keyword evidence="1" id="KW-1133">Transmembrane helix</keyword>
<dbReference type="EMBL" id="FNEG01000005">
    <property type="protein sequence ID" value="SDJ36288.1"/>
    <property type="molecule type" value="Genomic_DNA"/>
</dbReference>
<evidence type="ECO:0000313" key="3">
    <source>
        <dbReference type="EMBL" id="SQB45816.1"/>
    </source>
</evidence>
<proteinExistence type="predicted"/>
<reference evidence="2 4" key="1">
    <citation type="submission" date="2016-10" db="EMBL/GenBank/DDBJ databases">
        <authorList>
            <person name="Varghese N."/>
            <person name="Submissions S."/>
        </authorList>
    </citation>
    <scope>NUCLEOTIDE SEQUENCE [LARGE SCALE GENOMIC DNA]</scope>
    <source>
        <strain evidence="2 4">DSM 19299</strain>
    </source>
</reference>
<dbReference type="OrthoDB" id="1248738at2"/>
<dbReference type="AlphaFoldDB" id="A0A2X2WYC0"/>
<dbReference type="EMBL" id="UAWB01000012">
    <property type="protein sequence ID" value="SQB45816.1"/>
    <property type="molecule type" value="Genomic_DNA"/>
</dbReference>